<evidence type="ECO:0008006" key="3">
    <source>
        <dbReference type="Google" id="ProtNLM"/>
    </source>
</evidence>
<organism evidence="1 2">
    <name type="scientific">Rhodococcus pyridinivorans SB3094</name>
    <dbReference type="NCBI Taxonomy" id="1435356"/>
    <lineage>
        <taxon>Bacteria</taxon>
        <taxon>Bacillati</taxon>
        <taxon>Actinomycetota</taxon>
        <taxon>Actinomycetes</taxon>
        <taxon>Mycobacteriales</taxon>
        <taxon>Nocardiaceae</taxon>
        <taxon>Rhodococcus</taxon>
    </lineage>
</organism>
<evidence type="ECO:0000313" key="2">
    <source>
        <dbReference type="Proteomes" id="UP000018781"/>
    </source>
</evidence>
<dbReference type="Proteomes" id="UP000018781">
    <property type="component" value="Chromosome"/>
</dbReference>
<name>V9XJJ6_9NOCA</name>
<dbReference type="EMBL" id="CP006996">
    <property type="protein sequence ID" value="AHD23631.1"/>
    <property type="molecule type" value="Genomic_DNA"/>
</dbReference>
<evidence type="ECO:0000313" key="1">
    <source>
        <dbReference type="EMBL" id="AHD23631.1"/>
    </source>
</evidence>
<proteinExistence type="predicted"/>
<dbReference type="KEGG" id="rpy:Y013_04840"/>
<dbReference type="HOGENOM" id="CLU_1843580_0_0_11"/>
<sequence>MNPGCTGFWQFTPNGQYLFVDVEAVTAPNYTEAVTGAGNRSVKQMADRSLKAGNWRGIGPDGAVLESLISTAALNCEELNDDAFDEPLAPASTYRGTYAFDVPVGTQSIYLDMLGKDISWEWPIPETLVPGAPGASSGF</sequence>
<gene>
    <name evidence="1" type="ORF">Y013_04840</name>
</gene>
<reference evidence="1 2" key="1">
    <citation type="journal article" date="2014" name="Genome Announc.">
        <title>Complete Genome of Rhodococcus pyridinivorans SB3094, a Methyl-Ethyl-Ketone-Degrading Bacterium Used for Bioaugmentation.</title>
        <authorList>
            <person name="Dueholm M.S."/>
            <person name="Albertsen M."/>
            <person name="D'Imperio S."/>
            <person name="Tale V.P."/>
            <person name="Lewis D."/>
            <person name="Nielsen P.H."/>
            <person name="Nielsen J.L."/>
        </authorList>
    </citation>
    <scope>NUCLEOTIDE SEQUENCE [LARGE SCALE GENOMIC DNA]</scope>
    <source>
        <strain evidence="1 2">SB3094</strain>
    </source>
</reference>
<dbReference type="AlphaFoldDB" id="V9XJJ6"/>
<dbReference type="PATRIC" id="fig|1435356.3.peg.965"/>
<accession>V9XJJ6</accession>
<protein>
    <recommendedName>
        <fullName evidence="3">DUF4352 domain-containing protein</fullName>
    </recommendedName>
</protein>